<proteinExistence type="predicted"/>
<name>A0A8X6V4Z7_TRICX</name>
<dbReference type="Proteomes" id="UP000887159">
    <property type="component" value="Unassembled WGS sequence"/>
</dbReference>
<reference evidence="1" key="1">
    <citation type="submission" date="2020-08" db="EMBL/GenBank/DDBJ databases">
        <title>Multicomponent nature underlies the extraordinary mechanical properties of spider dragline silk.</title>
        <authorList>
            <person name="Kono N."/>
            <person name="Nakamura H."/>
            <person name="Mori M."/>
            <person name="Yoshida Y."/>
            <person name="Ohtoshi R."/>
            <person name="Malay A.D."/>
            <person name="Moran D.A.P."/>
            <person name="Tomita M."/>
            <person name="Numata K."/>
            <person name="Arakawa K."/>
        </authorList>
    </citation>
    <scope>NUCLEOTIDE SEQUENCE</scope>
</reference>
<sequence length="89" mass="10139">MRLLPLRSQRILRGSHVPSLAAPFPVGDIALSFPFETICCWMLRGLAITRSAFYFTIGYPENDLTTAKENPKCCKQTYKTKIENSEKKK</sequence>
<accession>A0A8X6V4Z7</accession>
<protein>
    <submittedName>
        <fullName evidence="1">Uncharacterized protein</fullName>
    </submittedName>
</protein>
<dbReference type="AlphaFoldDB" id="A0A8X6V4Z7"/>
<dbReference type="EMBL" id="BMAU01021185">
    <property type="protein sequence ID" value="GFX95207.1"/>
    <property type="molecule type" value="Genomic_DNA"/>
</dbReference>
<organism evidence="1 2">
    <name type="scientific">Trichonephila clavipes</name>
    <name type="common">Golden silk orbweaver</name>
    <name type="synonym">Nephila clavipes</name>
    <dbReference type="NCBI Taxonomy" id="2585209"/>
    <lineage>
        <taxon>Eukaryota</taxon>
        <taxon>Metazoa</taxon>
        <taxon>Ecdysozoa</taxon>
        <taxon>Arthropoda</taxon>
        <taxon>Chelicerata</taxon>
        <taxon>Arachnida</taxon>
        <taxon>Araneae</taxon>
        <taxon>Araneomorphae</taxon>
        <taxon>Entelegynae</taxon>
        <taxon>Araneoidea</taxon>
        <taxon>Nephilidae</taxon>
        <taxon>Trichonephila</taxon>
    </lineage>
</organism>
<evidence type="ECO:0000313" key="2">
    <source>
        <dbReference type="Proteomes" id="UP000887159"/>
    </source>
</evidence>
<gene>
    <name evidence="1" type="ORF">TNCV_847981</name>
</gene>
<comment type="caution">
    <text evidence="1">The sequence shown here is derived from an EMBL/GenBank/DDBJ whole genome shotgun (WGS) entry which is preliminary data.</text>
</comment>
<keyword evidence="2" id="KW-1185">Reference proteome</keyword>
<evidence type="ECO:0000313" key="1">
    <source>
        <dbReference type="EMBL" id="GFX95207.1"/>
    </source>
</evidence>